<organism evidence="2 3">
    <name type="scientific">Alteripontixanthobacter maritimus</name>
    <dbReference type="NCBI Taxonomy" id="2161824"/>
    <lineage>
        <taxon>Bacteria</taxon>
        <taxon>Pseudomonadati</taxon>
        <taxon>Pseudomonadota</taxon>
        <taxon>Alphaproteobacteria</taxon>
        <taxon>Sphingomonadales</taxon>
        <taxon>Erythrobacteraceae</taxon>
        <taxon>Alteripontixanthobacter</taxon>
    </lineage>
</organism>
<proteinExistence type="predicted"/>
<evidence type="ECO:0000313" key="3">
    <source>
        <dbReference type="Proteomes" id="UP000253727"/>
    </source>
</evidence>
<protein>
    <submittedName>
        <fullName evidence="2">Uncharacterized protein</fullName>
    </submittedName>
</protein>
<dbReference type="Proteomes" id="UP000253727">
    <property type="component" value="Unassembled WGS sequence"/>
</dbReference>
<keyword evidence="3" id="KW-1185">Reference proteome</keyword>
<feature type="region of interest" description="Disordered" evidence="1">
    <location>
        <begin position="75"/>
        <end position="98"/>
    </location>
</feature>
<dbReference type="EMBL" id="QBKA01000002">
    <property type="protein sequence ID" value="RDC59219.1"/>
    <property type="molecule type" value="Genomic_DNA"/>
</dbReference>
<reference evidence="2 3" key="1">
    <citation type="submission" date="2018-04" db="EMBL/GenBank/DDBJ databases">
        <title>Altererythrobacter sp. HME9302 genome sequencing and assembly.</title>
        <authorList>
            <person name="Kang H."/>
            <person name="Kim H."/>
            <person name="Joh K."/>
        </authorList>
    </citation>
    <scope>NUCLEOTIDE SEQUENCE [LARGE SCALE GENOMIC DNA]</scope>
    <source>
        <strain evidence="2 3">HME9302</strain>
    </source>
</reference>
<sequence length="98" mass="11287">MRSTFAANCLLPALSTTVEPSRLLHFVGFRDDRYWNAVRVFGIPDMIHRNWDVYTSNDIAPGDVVVHATGEADRLPRSFSSEAEANRRKRRRRQQPTD</sequence>
<name>A0A369Q8G5_9SPHN</name>
<evidence type="ECO:0000313" key="2">
    <source>
        <dbReference type="EMBL" id="RDC59219.1"/>
    </source>
</evidence>
<comment type="caution">
    <text evidence="2">The sequence shown here is derived from an EMBL/GenBank/DDBJ whole genome shotgun (WGS) entry which is preliminary data.</text>
</comment>
<accession>A0A369Q8G5</accession>
<feature type="compositionally biased region" description="Basic residues" evidence="1">
    <location>
        <begin position="87"/>
        <end position="98"/>
    </location>
</feature>
<gene>
    <name evidence="2" type="ORF">HME9302_00404</name>
</gene>
<evidence type="ECO:0000256" key="1">
    <source>
        <dbReference type="SAM" id="MobiDB-lite"/>
    </source>
</evidence>
<dbReference type="AlphaFoldDB" id="A0A369Q8G5"/>